<keyword evidence="1" id="KW-0812">Transmembrane</keyword>
<evidence type="ECO:0000313" key="3">
    <source>
        <dbReference type="Proteomes" id="UP000438448"/>
    </source>
</evidence>
<protein>
    <submittedName>
        <fullName evidence="2">Uncharacterized protein</fullName>
    </submittedName>
</protein>
<accession>A0A7K0D075</accession>
<reference evidence="2 3" key="1">
    <citation type="submission" date="2019-10" db="EMBL/GenBank/DDBJ databases">
        <title>Nocardia macrotermitis sp. nov. and Nocardia aurantia sp. nov., isolated from the gut of fungus growing-termite Macrotermes natalensis.</title>
        <authorList>
            <person name="Benndorf R."/>
            <person name="Schwitalla J."/>
            <person name="Martin K."/>
            <person name="De Beer W."/>
            <person name="Kaster A.-K."/>
            <person name="Vollmers J."/>
            <person name="Poulsen M."/>
            <person name="Beemelmanns C."/>
        </authorList>
    </citation>
    <scope>NUCLEOTIDE SEQUENCE [LARGE SCALE GENOMIC DNA]</scope>
    <source>
        <strain evidence="2 3">RB20</strain>
    </source>
</reference>
<sequence length="144" mass="14974">MGLFFEHPTQQVPTDVVSSEIRRALLDSGVSDAAAAAAQRMGLLGVHDPRLESAITSALQISPSSEADADDQARAVAATLATQPPAQFFWGRATLSVVLFVGLAAMGFWSDATHHPTSATAFFGFAGAVFGIVTALLSAEKARS</sequence>
<proteinExistence type="predicted"/>
<dbReference type="EMBL" id="WEGK01000002">
    <property type="protein sequence ID" value="MQY18334.1"/>
    <property type="molecule type" value="Genomic_DNA"/>
</dbReference>
<evidence type="ECO:0000256" key="1">
    <source>
        <dbReference type="SAM" id="Phobius"/>
    </source>
</evidence>
<feature type="transmembrane region" description="Helical" evidence="1">
    <location>
        <begin position="89"/>
        <end position="109"/>
    </location>
</feature>
<feature type="transmembrane region" description="Helical" evidence="1">
    <location>
        <begin position="121"/>
        <end position="139"/>
    </location>
</feature>
<comment type="caution">
    <text evidence="2">The sequence shown here is derived from an EMBL/GenBank/DDBJ whole genome shotgun (WGS) entry which is preliminary data.</text>
</comment>
<organism evidence="2 3">
    <name type="scientific">Nocardia macrotermitis</name>
    <dbReference type="NCBI Taxonomy" id="2585198"/>
    <lineage>
        <taxon>Bacteria</taxon>
        <taxon>Bacillati</taxon>
        <taxon>Actinomycetota</taxon>
        <taxon>Actinomycetes</taxon>
        <taxon>Mycobacteriales</taxon>
        <taxon>Nocardiaceae</taxon>
        <taxon>Nocardia</taxon>
    </lineage>
</organism>
<evidence type="ECO:0000313" key="2">
    <source>
        <dbReference type="EMBL" id="MQY18334.1"/>
    </source>
</evidence>
<dbReference type="Proteomes" id="UP000438448">
    <property type="component" value="Unassembled WGS sequence"/>
</dbReference>
<keyword evidence="1" id="KW-0472">Membrane</keyword>
<gene>
    <name evidence="2" type="ORF">NRB20_14100</name>
</gene>
<keyword evidence="3" id="KW-1185">Reference proteome</keyword>
<dbReference type="AlphaFoldDB" id="A0A7K0D075"/>
<keyword evidence="1" id="KW-1133">Transmembrane helix</keyword>
<name>A0A7K0D075_9NOCA</name>